<keyword evidence="2" id="KW-0472">Membrane</keyword>
<keyword evidence="2" id="KW-1133">Transmembrane helix</keyword>
<keyword evidence="1" id="KW-0175">Coiled coil</keyword>
<gene>
    <name evidence="3" type="ORF">DICPUDRAFT_154376</name>
</gene>
<protein>
    <submittedName>
        <fullName evidence="3">Uncharacterized protein</fullName>
    </submittedName>
</protein>
<keyword evidence="2" id="KW-0812">Transmembrane</keyword>
<organism evidence="3 4">
    <name type="scientific">Dictyostelium purpureum</name>
    <name type="common">Slime mold</name>
    <dbReference type="NCBI Taxonomy" id="5786"/>
    <lineage>
        <taxon>Eukaryota</taxon>
        <taxon>Amoebozoa</taxon>
        <taxon>Evosea</taxon>
        <taxon>Eumycetozoa</taxon>
        <taxon>Dictyostelia</taxon>
        <taxon>Dictyosteliales</taxon>
        <taxon>Dictyosteliaceae</taxon>
        <taxon>Dictyostelium</taxon>
    </lineage>
</organism>
<dbReference type="GeneID" id="10504272"/>
<dbReference type="PANTHER" id="PTHR32423:SF24">
    <property type="entry name" value="CCZ1_INTU_HSP4 FIRST LONGIN DOMAIN-CONTAINING PROTEIN-RELATED"/>
    <property type="match status" value="1"/>
</dbReference>
<dbReference type="PANTHER" id="PTHR32423">
    <property type="entry name" value="SAP DOMAIN-CONTAINING PROTEIN-RELATED"/>
    <property type="match status" value="1"/>
</dbReference>
<feature type="transmembrane region" description="Helical" evidence="2">
    <location>
        <begin position="90"/>
        <end position="111"/>
    </location>
</feature>
<dbReference type="EMBL" id="GL871136">
    <property type="protein sequence ID" value="EGC33561.1"/>
    <property type="molecule type" value="Genomic_DNA"/>
</dbReference>
<dbReference type="Proteomes" id="UP000001064">
    <property type="component" value="Unassembled WGS sequence"/>
</dbReference>
<name>F0ZR71_DICPU</name>
<dbReference type="VEuPathDB" id="AmoebaDB:DICPUDRAFT_154376"/>
<dbReference type="AlphaFoldDB" id="F0ZR71"/>
<reference evidence="4" key="1">
    <citation type="journal article" date="2011" name="Genome Biol.">
        <title>Comparative genomics of the social amoebae Dictyostelium discoideum and Dictyostelium purpureum.</title>
        <authorList>
            <consortium name="US DOE Joint Genome Institute (JGI-PGF)"/>
            <person name="Sucgang R."/>
            <person name="Kuo A."/>
            <person name="Tian X."/>
            <person name="Salerno W."/>
            <person name="Parikh A."/>
            <person name="Feasley C.L."/>
            <person name="Dalin E."/>
            <person name="Tu H."/>
            <person name="Huang E."/>
            <person name="Barry K."/>
            <person name="Lindquist E."/>
            <person name="Shapiro H."/>
            <person name="Bruce D."/>
            <person name="Schmutz J."/>
            <person name="Salamov A."/>
            <person name="Fey P."/>
            <person name="Gaudet P."/>
            <person name="Anjard C."/>
            <person name="Babu M.M."/>
            <person name="Basu S."/>
            <person name="Bushmanova Y."/>
            <person name="van der Wel H."/>
            <person name="Katoh-Kurasawa M."/>
            <person name="Dinh C."/>
            <person name="Coutinho P.M."/>
            <person name="Saito T."/>
            <person name="Elias M."/>
            <person name="Schaap P."/>
            <person name="Kay R.R."/>
            <person name="Henrissat B."/>
            <person name="Eichinger L."/>
            <person name="Rivero F."/>
            <person name="Putnam N.H."/>
            <person name="West C.M."/>
            <person name="Loomis W.F."/>
            <person name="Chisholm R.L."/>
            <person name="Shaulsky G."/>
            <person name="Strassmann J.E."/>
            <person name="Queller D.C."/>
            <person name="Kuspa A."/>
            <person name="Grigoriev I.V."/>
        </authorList>
    </citation>
    <scope>NUCLEOTIDE SEQUENCE [LARGE SCALE GENOMIC DNA]</scope>
    <source>
        <strain evidence="4">QSDP1</strain>
    </source>
</reference>
<dbReference type="RefSeq" id="XP_003289910.1">
    <property type="nucleotide sequence ID" value="XM_003289862.1"/>
</dbReference>
<feature type="coiled-coil region" evidence="1">
    <location>
        <begin position="55"/>
        <end position="87"/>
    </location>
</feature>
<evidence type="ECO:0000313" key="4">
    <source>
        <dbReference type="Proteomes" id="UP000001064"/>
    </source>
</evidence>
<accession>F0ZR71</accession>
<evidence type="ECO:0000256" key="1">
    <source>
        <dbReference type="SAM" id="Coils"/>
    </source>
</evidence>
<dbReference type="KEGG" id="dpp:DICPUDRAFT_154376"/>
<evidence type="ECO:0000313" key="3">
    <source>
        <dbReference type="EMBL" id="EGC33561.1"/>
    </source>
</evidence>
<proteinExistence type="predicted"/>
<keyword evidence="4" id="KW-1185">Reference proteome</keyword>
<evidence type="ECO:0000256" key="2">
    <source>
        <dbReference type="SAM" id="Phobius"/>
    </source>
</evidence>
<dbReference type="InParanoid" id="F0ZR71"/>
<sequence>MSQIKKNFNWVKKPAYKEHLKNIMKNKIGIKNDLIYLTEQMNSNNEKIFFTKASIQNMVYRIEKEEKEKEEKEEKEEKQEIEKRYKRFRYIFWVSVPSKIIIIFIFLQLSFSSFSSNYKNYSLYNIEIVNLCCVSKQWFDMVSKNISHTLYCSSELDDWIDTIYKNVKTRLYNIINNDIMGELMFNTITFDSYFGYKNYKNKIENNIKNFNNNNNNNSLNNKTIIIQYRGEYGLKFDKKCLNEIIKIIETSEEIPSNVEFNLEFFHNIQFSGNIDKYQQLLKAFDQLCNIATIKHIEYNRIYLQNFIFDSIPFFKPNSLESIEFGNFPFQIEWFSKINLPPNLKKLSIYLPLHDISRAISMLEEEYEGRQHKCGTHEITVQDPNNALKNWETMIQKLQDSSSIIDLTLNTHCIRDCFPEKVDFKFVSNGLKSILSSPKTFIKYLKLRDVFCFDDVFFETIKKSKSIVSLEISSKLRDIPYTRILDYVSYNKNIIHLKLGGRMVTNIFTTLLNYDQLYLNTLTLDFTLFQICKQSDLELLIKSRKCKLKELHIKSGYKLFDFNPNSTFKLTNYNKINNKVITLNKQKIFYN</sequence>